<dbReference type="EMBL" id="JBHSIW010000007">
    <property type="protein sequence ID" value="MFC4902806.1"/>
    <property type="molecule type" value="Genomic_DNA"/>
</dbReference>
<dbReference type="InterPro" id="IPR044152">
    <property type="entry name" value="YqjM-like"/>
</dbReference>
<evidence type="ECO:0000256" key="2">
    <source>
        <dbReference type="ARBA" id="ARBA00022630"/>
    </source>
</evidence>
<evidence type="ECO:0000313" key="8">
    <source>
        <dbReference type="Proteomes" id="UP001595797"/>
    </source>
</evidence>
<evidence type="ECO:0000256" key="5">
    <source>
        <dbReference type="ARBA" id="ARBA00023002"/>
    </source>
</evidence>
<keyword evidence="2" id="KW-0285">Flavoprotein</keyword>
<dbReference type="PANTHER" id="PTHR43303:SF4">
    <property type="entry name" value="NADPH DEHYDROGENASE C23G7.10C-RELATED"/>
    <property type="match status" value="1"/>
</dbReference>
<proteinExistence type="predicted"/>
<comment type="cofactor">
    <cofactor evidence="1">
        <name>FMN</name>
        <dbReference type="ChEBI" id="CHEBI:58210"/>
    </cofactor>
</comment>
<feature type="domain" description="NADH:flavin oxidoreductase/NADH oxidase N-terminal" evidence="6">
    <location>
        <begin position="4"/>
        <end position="347"/>
    </location>
</feature>
<gene>
    <name evidence="7" type="ORF">ACFPCS_04410</name>
</gene>
<dbReference type="PANTHER" id="PTHR43303">
    <property type="entry name" value="NADPH DEHYDROGENASE C23G7.10C-RELATED"/>
    <property type="match status" value="1"/>
</dbReference>
<evidence type="ECO:0000256" key="1">
    <source>
        <dbReference type="ARBA" id="ARBA00001917"/>
    </source>
</evidence>
<organism evidence="7 8">
    <name type="scientific">Kocuria oceani</name>
    <dbReference type="NCBI Taxonomy" id="988827"/>
    <lineage>
        <taxon>Bacteria</taxon>
        <taxon>Bacillati</taxon>
        <taxon>Actinomycetota</taxon>
        <taxon>Actinomycetes</taxon>
        <taxon>Micrococcales</taxon>
        <taxon>Micrococcaceae</taxon>
        <taxon>Kocuria</taxon>
    </lineage>
</organism>
<name>A0ABV9TFU1_9MICC</name>
<keyword evidence="3" id="KW-0288">FMN</keyword>
<dbReference type="InterPro" id="IPR013785">
    <property type="entry name" value="Aldolase_TIM"/>
</dbReference>
<keyword evidence="5" id="KW-0560">Oxidoreductase</keyword>
<dbReference type="SUPFAM" id="SSF51395">
    <property type="entry name" value="FMN-linked oxidoreductases"/>
    <property type="match status" value="1"/>
</dbReference>
<protein>
    <submittedName>
        <fullName evidence="7">NADH:flavin oxidoreductase/NADH oxidase</fullName>
    </submittedName>
</protein>
<dbReference type="CDD" id="cd02932">
    <property type="entry name" value="OYE_YqiM_FMN"/>
    <property type="match status" value="1"/>
</dbReference>
<dbReference type="InterPro" id="IPR001155">
    <property type="entry name" value="OxRdtase_FMN_N"/>
</dbReference>
<sequence>MSALFEPITLRSVTVPNRVWMSPMCMYSAEADGPQAGVPTDFHFQHLVSRAAGGVGLVMVEATAVRPEGRITPWDLGLWNEAQQEAFTGLTTAISAQGAVPAIQLAHAGRKASTDRPWRGGGAVVESAGGWPTVAASPQAFGDLPAPQEMGVEEIRVLVEDFAAAARRASAAGFQAVEIHGAHGYLLNSFLSPVANRRVDDYGGSFENRARLVLEVVDAVRGVWPAELPVFFRVSATDWVHEAEGTEAWTGQDTVRLAGLLKDHGVDLLDTSTGGMVPHVRIPVTPGYQVPFAEAVRTSTGLPTGAVGLITDPRQAEAIVAEGRADVVLLGRELLRDPYWANHAAAELSGPARVPVQYEYAI</sequence>
<dbReference type="Proteomes" id="UP001595797">
    <property type="component" value="Unassembled WGS sequence"/>
</dbReference>
<keyword evidence="4" id="KW-0521">NADP</keyword>
<dbReference type="RefSeq" id="WP_047804262.1">
    <property type="nucleotide sequence ID" value="NZ_JARAMH010000001.1"/>
</dbReference>
<dbReference type="Gene3D" id="3.20.20.70">
    <property type="entry name" value="Aldolase class I"/>
    <property type="match status" value="1"/>
</dbReference>
<evidence type="ECO:0000259" key="6">
    <source>
        <dbReference type="Pfam" id="PF00724"/>
    </source>
</evidence>
<comment type="caution">
    <text evidence="7">The sequence shown here is derived from an EMBL/GenBank/DDBJ whole genome shotgun (WGS) entry which is preliminary data.</text>
</comment>
<dbReference type="Pfam" id="PF00724">
    <property type="entry name" value="Oxidored_FMN"/>
    <property type="match status" value="1"/>
</dbReference>
<evidence type="ECO:0000313" key="7">
    <source>
        <dbReference type="EMBL" id="MFC4902806.1"/>
    </source>
</evidence>
<evidence type="ECO:0000256" key="4">
    <source>
        <dbReference type="ARBA" id="ARBA00022857"/>
    </source>
</evidence>
<accession>A0ABV9TFU1</accession>
<reference evidence="8" key="1">
    <citation type="journal article" date="2019" name="Int. J. Syst. Evol. Microbiol.">
        <title>The Global Catalogue of Microorganisms (GCM) 10K type strain sequencing project: providing services to taxonomists for standard genome sequencing and annotation.</title>
        <authorList>
            <consortium name="The Broad Institute Genomics Platform"/>
            <consortium name="The Broad Institute Genome Sequencing Center for Infectious Disease"/>
            <person name="Wu L."/>
            <person name="Ma J."/>
        </authorList>
    </citation>
    <scope>NUCLEOTIDE SEQUENCE [LARGE SCALE GENOMIC DNA]</scope>
    <source>
        <strain evidence="8">CGMCC 4.6946</strain>
    </source>
</reference>
<evidence type="ECO:0000256" key="3">
    <source>
        <dbReference type="ARBA" id="ARBA00022643"/>
    </source>
</evidence>
<keyword evidence="8" id="KW-1185">Reference proteome</keyword>